<keyword evidence="7 12" id="KW-1133">Transmembrane helix</keyword>
<feature type="repeat" description="Solcar" evidence="10">
    <location>
        <begin position="202"/>
        <end position="290"/>
    </location>
</feature>
<keyword evidence="5" id="KW-0677">Repeat</keyword>
<evidence type="ECO:0000313" key="13">
    <source>
        <dbReference type="EMBL" id="KAF0767299.1"/>
    </source>
</evidence>
<evidence type="ECO:0000256" key="12">
    <source>
        <dbReference type="SAM" id="Phobius"/>
    </source>
</evidence>
<evidence type="ECO:0000256" key="11">
    <source>
        <dbReference type="RuleBase" id="RU000488"/>
    </source>
</evidence>
<gene>
    <name evidence="13" type="ORF">AaE_002861</name>
</gene>
<evidence type="ECO:0000256" key="7">
    <source>
        <dbReference type="ARBA" id="ARBA00022989"/>
    </source>
</evidence>
<evidence type="ECO:0000256" key="10">
    <source>
        <dbReference type="PROSITE-ProRule" id="PRU00282"/>
    </source>
</evidence>
<keyword evidence="3 11" id="KW-0813">Transport</keyword>
<protein>
    <submittedName>
        <fullName evidence="13">Uncharacterized protein</fullName>
    </submittedName>
</protein>
<evidence type="ECO:0000256" key="2">
    <source>
        <dbReference type="ARBA" id="ARBA00006375"/>
    </source>
</evidence>
<evidence type="ECO:0000313" key="14">
    <source>
        <dbReference type="Proteomes" id="UP000469452"/>
    </source>
</evidence>
<dbReference type="AlphaFoldDB" id="A0A6A5A8N7"/>
<dbReference type="GO" id="GO:0005743">
    <property type="term" value="C:mitochondrial inner membrane"/>
    <property type="evidence" value="ECO:0007669"/>
    <property type="project" value="UniProtKB-SubCell"/>
</dbReference>
<dbReference type="InterPro" id="IPR018108">
    <property type="entry name" value="MCP_transmembrane"/>
</dbReference>
<dbReference type="Pfam" id="PF00153">
    <property type="entry name" value="Mito_carr"/>
    <property type="match status" value="3"/>
</dbReference>
<feature type="repeat" description="Solcar" evidence="10">
    <location>
        <begin position="12"/>
        <end position="85"/>
    </location>
</feature>
<sequence>MEKDAAVVPPTKSFLISLIAGGMAGTGVDVALYPLDTIKTRLQSSQGFLKAGGFKGVYKGLSAAAAGSAPGAALFFSSYETTKAFLQKQQPHLADSPVIHMASAAMGETAGCLVRVPTEIVKQNLQTGAFQSFQESIRSIYGTNGIAGFYRGYWSLLAREIPFSFIQFPLWEGMKVVLLPSIPPPYPSPHTSTWSQRQGEAVSPVQGAVCGSLSGGFAAFITTPLDVIKTRLMLGKDAQGVEYIGMRDAFTRVYTQEGWQTLFSGVKPRTMWITIGGFVFFGVYEHASATLSR</sequence>
<accession>A0A6A5A8N7</accession>
<dbReference type="EMBL" id="VJMI01006163">
    <property type="protein sequence ID" value="KAF0767299.1"/>
    <property type="molecule type" value="Genomic_DNA"/>
</dbReference>
<dbReference type="GO" id="GO:0055085">
    <property type="term" value="P:transmembrane transport"/>
    <property type="evidence" value="ECO:0007669"/>
    <property type="project" value="InterPro"/>
</dbReference>
<evidence type="ECO:0000256" key="1">
    <source>
        <dbReference type="ARBA" id="ARBA00004448"/>
    </source>
</evidence>
<dbReference type="SUPFAM" id="SSF103506">
    <property type="entry name" value="Mitochondrial carrier"/>
    <property type="match status" value="1"/>
</dbReference>
<evidence type="ECO:0000256" key="9">
    <source>
        <dbReference type="ARBA" id="ARBA00023136"/>
    </source>
</evidence>
<dbReference type="InterPro" id="IPR002067">
    <property type="entry name" value="MCP"/>
</dbReference>
<dbReference type="InterPro" id="IPR023395">
    <property type="entry name" value="MCP_dom_sf"/>
</dbReference>
<dbReference type="PANTHER" id="PTHR45667">
    <property type="entry name" value="S-ADENOSYLMETHIONINE MITOCHONDRIAL CARRIER PROTEIN"/>
    <property type="match status" value="1"/>
</dbReference>
<comment type="subcellular location">
    <subcellularLocation>
        <location evidence="1">Mitochondrion inner membrane</location>
        <topology evidence="1">Multi-pass membrane protein</topology>
    </subcellularLocation>
</comment>
<name>A0A6A5A8N7_APHAT</name>
<dbReference type="Gene3D" id="1.50.40.10">
    <property type="entry name" value="Mitochondrial carrier domain"/>
    <property type="match status" value="2"/>
</dbReference>
<dbReference type="Proteomes" id="UP000469452">
    <property type="component" value="Unassembled WGS sequence"/>
</dbReference>
<dbReference type="VEuPathDB" id="FungiDB:H257_01389"/>
<dbReference type="FunFam" id="1.50.40.10:FF:000018">
    <property type="entry name" value="S-adenosylmethionine mitochondrial carrier protein-like"/>
    <property type="match status" value="1"/>
</dbReference>
<evidence type="ECO:0000256" key="8">
    <source>
        <dbReference type="ARBA" id="ARBA00023128"/>
    </source>
</evidence>
<evidence type="ECO:0000256" key="5">
    <source>
        <dbReference type="ARBA" id="ARBA00022737"/>
    </source>
</evidence>
<keyword evidence="8" id="KW-0496">Mitochondrion</keyword>
<dbReference type="PRINTS" id="PR00926">
    <property type="entry name" value="MITOCARRIER"/>
</dbReference>
<organism evidence="13 14">
    <name type="scientific">Aphanomyces astaci</name>
    <name type="common">Crayfish plague agent</name>
    <dbReference type="NCBI Taxonomy" id="112090"/>
    <lineage>
        <taxon>Eukaryota</taxon>
        <taxon>Sar</taxon>
        <taxon>Stramenopiles</taxon>
        <taxon>Oomycota</taxon>
        <taxon>Saprolegniomycetes</taxon>
        <taxon>Saprolegniales</taxon>
        <taxon>Verrucalvaceae</taxon>
        <taxon>Aphanomyces</taxon>
    </lineage>
</organism>
<keyword evidence="6" id="KW-0999">Mitochondrion inner membrane</keyword>
<comment type="similarity">
    <text evidence="2 11">Belongs to the mitochondrial carrier (TC 2.A.29) family.</text>
</comment>
<feature type="repeat" description="Solcar" evidence="10">
    <location>
        <begin position="95"/>
        <end position="177"/>
    </location>
</feature>
<keyword evidence="4 10" id="KW-0812">Transmembrane</keyword>
<evidence type="ECO:0000256" key="3">
    <source>
        <dbReference type="ARBA" id="ARBA00022448"/>
    </source>
</evidence>
<feature type="transmembrane region" description="Helical" evidence="12">
    <location>
        <begin position="14"/>
        <end position="35"/>
    </location>
</feature>
<comment type="caution">
    <text evidence="13">The sequence shown here is derived from an EMBL/GenBank/DDBJ whole genome shotgun (WGS) entry which is preliminary data.</text>
</comment>
<keyword evidence="9 10" id="KW-0472">Membrane</keyword>
<evidence type="ECO:0000256" key="4">
    <source>
        <dbReference type="ARBA" id="ARBA00022692"/>
    </source>
</evidence>
<dbReference type="PROSITE" id="PS50920">
    <property type="entry name" value="SOLCAR"/>
    <property type="match status" value="3"/>
</dbReference>
<evidence type="ECO:0000256" key="6">
    <source>
        <dbReference type="ARBA" id="ARBA00022792"/>
    </source>
</evidence>
<reference evidence="13 14" key="1">
    <citation type="submission" date="2019-06" db="EMBL/GenBank/DDBJ databases">
        <title>Genomics analysis of Aphanomyces spp. identifies a new class of oomycete effector associated with host adaptation.</title>
        <authorList>
            <person name="Gaulin E."/>
        </authorList>
    </citation>
    <scope>NUCLEOTIDE SEQUENCE [LARGE SCALE GENOMIC DNA]</scope>
    <source>
        <strain evidence="13 14">E</strain>
    </source>
</reference>
<proteinExistence type="inferred from homology"/>